<keyword evidence="3" id="KW-0378">Hydrolase</keyword>
<dbReference type="AlphaFoldDB" id="A0A7Z2ZS73"/>
<comment type="similarity">
    <text evidence="1">Belongs to the AB hydrolase superfamily. Bacterial non-heme haloperoxidase / perhydrolase family.</text>
</comment>
<dbReference type="PANTHER" id="PTHR43433:SF4">
    <property type="entry name" value="NON-HEME CHLOROPEROXIDASE-RELATED"/>
    <property type="match status" value="1"/>
</dbReference>
<dbReference type="InterPro" id="IPR000073">
    <property type="entry name" value="AB_hydrolase_1"/>
</dbReference>
<dbReference type="InterPro" id="IPR050471">
    <property type="entry name" value="AB_hydrolase"/>
</dbReference>
<dbReference type="PRINTS" id="PR00111">
    <property type="entry name" value="ABHYDROLASE"/>
</dbReference>
<dbReference type="RefSeq" id="WP_170202226.1">
    <property type="nucleotide sequence ID" value="NZ_CP051685.1"/>
</dbReference>
<dbReference type="FunFam" id="3.40.50.1820:FF:000205">
    <property type="entry name" value="Non-haem bromoperoxidase BPO-A2"/>
    <property type="match status" value="1"/>
</dbReference>
<dbReference type="PRINTS" id="PR00412">
    <property type="entry name" value="EPOXHYDRLASE"/>
</dbReference>
<dbReference type="Proteomes" id="UP000502415">
    <property type="component" value="Chromosome"/>
</dbReference>
<dbReference type="SUPFAM" id="SSF53474">
    <property type="entry name" value="alpha/beta-Hydrolases"/>
    <property type="match status" value="1"/>
</dbReference>
<name>A0A7Z2ZS73_9BURK</name>
<evidence type="ECO:0000313" key="3">
    <source>
        <dbReference type="EMBL" id="QJE00193.1"/>
    </source>
</evidence>
<evidence type="ECO:0000313" key="4">
    <source>
        <dbReference type="Proteomes" id="UP000502415"/>
    </source>
</evidence>
<dbReference type="InterPro" id="IPR000639">
    <property type="entry name" value="Epox_hydrolase-like"/>
</dbReference>
<dbReference type="EMBL" id="CP051685">
    <property type="protein sequence ID" value="QJE00193.1"/>
    <property type="molecule type" value="Genomic_DNA"/>
</dbReference>
<dbReference type="KEGG" id="mfy:HH212_09285"/>
<dbReference type="GO" id="GO:0016787">
    <property type="term" value="F:hydrolase activity"/>
    <property type="evidence" value="ECO:0007669"/>
    <property type="project" value="UniProtKB-KW"/>
</dbReference>
<proteinExistence type="inferred from homology"/>
<dbReference type="Pfam" id="PF00561">
    <property type="entry name" value="Abhydrolase_1"/>
    <property type="match status" value="1"/>
</dbReference>
<protein>
    <submittedName>
        <fullName evidence="3">Alpha/beta hydrolase</fullName>
    </submittedName>
</protein>
<organism evidence="3 4">
    <name type="scientific">Massilia forsythiae</name>
    <dbReference type="NCBI Taxonomy" id="2728020"/>
    <lineage>
        <taxon>Bacteria</taxon>
        <taxon>Pseudomonadati</taxon>
        <taxon>Pseudomonadota</taxon>
        <taxon>Betaproteobacteria</taxon>
        <taxon>Burkholderiales</taxon>
        <taxon>Oxalobacteraceae</taxon>
        <taxon>Telluria group</taxon>
        <taxon>Massilia</taxon>
    </lineage>
</organism>
<feature type="domain" description="AB hydrolase-1" evidence="2">
    <location>
        <begin position="24"/>
        <end position="256"/>
    </location>
</feature>
<keyword evidence="4" id="KW-1185">Reference proteome</keyword>
<sequence>MPYIETSGPDATDLYYYEQGQGQPVVLIHGWPLSHRMWESQITALSEAGYRVIAYDRRGFGDSSHPTGGYDYDTFAADLNDLITQLDLRDAVIAGFSMGGGEVARYIGRYGSDRIAKAMLLGAVPPFLLKTADNPEGVDKSVFDGMLDGVKSDRIGFLGGFFPTFYGLDAGDDKGKELLSFSKWIAWAASPLATAQCIVAFGTTDFRADLAKFTVPTLVVHGDADQVVPIEVSGQRSHELIAGSRLEVIAGAPHGFAATHAQQLNALMLDFLKS</sequence>
<dbReference type="PANTHER" id="PTHR43433">
    <property type="entry name" value="HYDROLASE, ALPHA/BETA FOLD FAMILY PROTEIN"/>
    <property type="match status" value="1"/>
</dbReference>
<evidence type="ECO:0000256" key="1">
    <source>
        <dbReference type="ARBA" id="ARBA00038128"/>
    </source>
</evidence>
<reference evidence="3 4" key="1">
    <citation type="submission" date="2020-04" db="EMBL/GenBank/DDBJ databases">
        <title>Genome sequencing of novel species.</title>
        <authorList>
            <person name="Heo J."/>
            <person name="Kim S.-J."/>
            <person name="Kim J.-S."/>
            <person name="Hong S.-B."/>
            <person name="Kwon S.-W."/>
        </authorList>
    </citation>
    <scope>NUCLEOTIDE SEQUENCE [LARGE SCALE GENOMIC DNA]</scope>
    <source>
        <strain evidence="3 4">GN2-R2</strain>
    </source>
</reference>
<gene>
    <name evidence="3" type="ORF">HH212_09285</name>
</gene>
<dbReference type="Gene3D" id="3.40.50.1820">
    <property type="entry name" value="alpha/beta hydrolase"/>
    <property type="match status" value="1"/>
</dbReference>
<accession>A0A7Z2ZS73</accession>
<dbReference type="InterPro" id="IPR029058">
    <property type="entry name" value="AB_hydrolase_fold"/>
</dbReference>
<evidence type="ECO:0000259" key="2">
    <source>
        <dbReference type="Pfam" id="PF00561"/>
    </source>
</evidence>